<name>A0A183SXI0_SCHSO</name>
<reference evidence="2 3" key="2">
    <citation type="submission" date="2018-11" db="EMBL/GenBank/DDBJ databases">
        <authorList>
            <consortium name="Pathogen Informatics"/>
        </authorList>
    </citation>
    <scope>NUCLEOTIDE SEQUENCE [LARGE SCALE GENOMIC DNA]</scope>
    <source>
        <strain evidence="2 3">NST_G2</strain>
    </source>
</reference>
<proteinExistence type="predicted"/>
<dbReference type="InterPro" id="IPR036691">
    <property type="entry name" value="Endo/exonu/phosph_ase_sf"/>
</dbReference>
<dbReference type="SUPFAM" id="SSF56219">
    <property type="entry name" value="DNase I-like"/>
    <property type="match status" value="1"/>
</dbReference>
<keyword evidence="3" id="KW-1185">Reference proteome</keyword>
<evidence type="ECO:0000313" key="3">
    <source>
        <dbReference type="Proteomes" id="UP000275846"/>
    </source>
</evidence>
<feature type="region of interest" description="Disordered" evidence="1">
    <location>
        <begin position="245"/>
        <end position="274"/>
    </location>
</feature>
<organism evidence="4">
    <name type="scientific">Schistocephalus solidus</name>
    <name type="common">Tapeworm</name>
    <dbReference type="NCBI Taxonomy" id="70667"/>
    <lineage>
        <taxon>Eukaryota</taxon>
        <taxon>Metazoa</taxon>
        <taxon>Spiralia</taxon>
        <taxon>Lophotrochozoa</taxon>
        <taxon>Platyhelminthes</taxon>
        <taxon>Cestoda</taxon>
        <taxon>Eucestoda</taxon>
        <taxon>Diphyllobothriidea</taxon>
        <taxon>Diphyllobothriidae</taxon>
        <taxon>Schistocephalus</taxon>
    </lineage>
</organism>
<evidence type="ECO:0000313" key="4">
    <source>
        <dbReference type="WBParaSite" id="SSLN_0000926901-mRNA-1"/>
    </source>
</evidence>
<dbReference type="PANTHER" id="PTHR19446">
    <property type="entry name" value="REVERSE TRANSCRIPTASES"/>
    <property type="match status" value="1"/>
</dbReference>
<accession>A0A183SXI0</accession>
<dbReference type="OrthoDB" id="6144240at2759"/>
<evidence type="ECO:0000256" key="1">
    <source>
        <dbReference type="SAM" id="MobiDB-lite"/>
    </source>
</evidence>
<feature type="compositionally biased region" description="Basic and acidic residues" evidence="1">
    <location>
        <begin position="245"/>
        <end position="255"/>
    </location>
</feature>
<evidence type="ECO:0000313" key="2">
    <source>
        <dbReference type="EMBL" id="VDL95313.1"/>
    </source>
</evidence>
<dbReference type="WBParaSite" id="SSLN_0000926901-mRNA-1">
    <property type="protein sequence ID" value="SSLN_0000926901-mRNA-1"/>
    <property type="gene ID" value="SSLN_0000926901"/>
</dbReference>
<dbReference type="EMBL" id="UYSU01034933">
    <property type="protein sequence ID" value="VDL95313.1"/>
    <property type="molecule type" value="Genomic_DNA"/>
</dbReference>
<reference evidence="4" key="1">
    <citation type="submission" date="2016-06" db="UniProtKB">
        <authorList>
            <consortium name="WormBaseParasite"/>
        </authorList>
    </citation>
    <scope>IDENTIFICATION</scope>
</reference>
<dbReference type="Gene3D" id="3.60.10.10">
    <property type="entry name" value="Endonuclease/exonuclease/phosphatase"/>
    <property type="match status" value="1"/>
</dbReference>
<dbReference type="Proteomes" id="UP000275846">
    <property type="component" value="Unassembled WGS sequence"/>
</dbReference>
<gene>
    <name evidence="2" type="ORF">SSLN_LOCUS8928</name>
</gene>
<dbReference type="STRING" id="70667.A0A183SXI0"/>
<dbReference type="AlphaFoldDB" id="A0A183SXI0"/>
<sequence length="602" mass="67962">MGLLHCKNLTAGTRTADSKSLAARVRPLTLAAWIVRSLLDNHRSNRPERRTAPVTRELASYKVDIAALSETRFSEQRQLEEVGAGYIFFWSGRPKAERHDAGVVFAIWDDIVGRLSCLPQGINDRLMSLRLPLRGGEFAAIISAYALPMTISDATKDKFYEDLHALLATVPKVDKLIVHGDFNVHVGLDHAAWQGVLVPHSLGSCKDNGLLLLRTCAEHRLLLTNTFGEGHVDAPLVGDPRCRWLERSPPHHLPDEAPTATPTKPQGMRTPGNNRITEKLEDLHAPDNNATVEARWCQLRNFIQSTALKVLGRARHQNQDWCDDNDANISNLLVEKNELHKAYTGLRTDATKAAFVRCRRLVQQRLREMQDAWMIRKAEEIQGYVDRNEMKNFFKATKAIYGPCIKGTAPLLSSDGTTLLTEKLQILKRWAVHFRNVLNLDTNSDLDLPPSLPENIRAVQQISSGKAPESDAISQEVYTHGGPRLMAKLTTLFQERWCQGQILQDFKDATIVHLYKHMGDRQLCDNHKGISLLKTYGKIFARILLNRLNGHLEQGLLPESQCGFHRHRGTSDMIYAARQLQEKCQEMRTHLYTTFLDLTKAL</sequence>
<protein>
    <submittedName>
        <fullName evidence="4">Reverse transcriptase domain-containing protein</fullName>
    </submittedName>
</protein>